<feature type="compositionally biased region" description="Polar residues" evidence="1">
    <location>
        <begin position="64"/>
        <end position="80"/>
    </location>
</feature>
<proteinExistence type="predicted"/>
<sequence length="132" mass="14860">PAATPVVESGSTCYSDHIATVFMKKNYWHRHTAPCRRRREEEDQQWCLATSDSTVGAERESATRRSMSNDEQQPSRLDSDSCSIISVEGSKILAPCLNVQQQHEEKGEQHAGLDLMEERRGGIRVAFRVELG</sequence>
<keyword evidence="3" id="KW-1185">Reference proteome</keyword>
<organism evidence="2 3">
    <name type="scientific">Stylosanthes scabra</name>
    <dbReference type="NCBI Taxonomy" id="79078"/>
    <lineage>
        <taxon>Eukaryota</taxon>
        <taxon>Viridiplantae</taxon>
        <taxon>Streptophyta</taxon>
        <taxon>Embryophyta</taxon>
        <taxon>Tracheophyta</taxon>
        <taxon>Spermatophyta</taxon>
        <taxon>Magnoliopsida</taxon>
        <taxon>eudicotyledons</taxon>
        <taxon>Gunneridae</taxon>
        <taxon>Pentapetalae</taxon>
        <taxon>rosids</taxon>
        <taxon>fabids</taxon>
        <taxon>Fabales</taxon>
        <taxon>Fabaceae</taxon>
        <taxon>Papilionoideae</taxon>
        <taxon>50 kb inversion clade</taxon>
        <taxon>dalbergioids sensu lato</taxon>
        <taxon>Dalbergieae</taxon>
        <taxon>Pterocarpus clade</taxon>
        <taxon>Stylosanthes</taxon>
    </lineage>
</organism>
<name>A0ABU6YLT0_9FABA</name>
<evidence type="ECO:0000256" key="1">
    <source>
        <dbReference type="SAM" id="MobiDB-lite"/>
    </source>
</evidence>
<gene>
    <name evidence="2" type="ORF">PIB30_070993</name>
</gene>
<reference evidence="2 3" key="1">
    <citation type="journal article" date="2023" name="Plants (Basel)">
        <title>Bridging the Gap: Combining Genomics and Transcriptomics Approaches to Understand Stylosanthes scabra, an Orphan Legume from the Brazilian Caatinga.</title>
        <authorList>
            <person name="Ferreira-Neto J.R.C."/>
            <person name="da Silva M.D."/>
            <person name="Binneck E."/>
            <person name="de Melo N.F."/>
            <person name="da Silva R.H."/>
            <person name="de Melo A.L.T.M."/>
            <person name="Pandolfi V."/>
            <person name="Bustamante F.O."/>
            <person name="Brasileiro-Vidal A.C."/>
            <person name="Benko-Iseppon A.M."/>
        </authorList>
    </citation>
    <scope>NUCLEOTIDE SEQUENCE [LARGE SCALE GENOMIC DNA]</scope>
    <source>
        <tissue evidence="2">Leaves</tissue>
    </source>
</reference>
<dbReference type="EMBL" id="JASCZI010242467">
    <property type="protein sequence ID" value="MED6211159.1"/>
    <property type="molecule type" value="Genomic_DNA"/>
</dbReference>
<evidence type="ECO:0000313" key="3">
    <source>
        <dbReference type="Proteomes" id="UP001341840"/>
    </source>
</evidence>
<comment type="caution">
    <text evidence="2">The sequence shown here is derived from an EMBL/GenBank/DDBJ whole genome shotgun (WGS) entry which is preliminary data.</text>
</comment>
<evidence type="ECO:0000313" key="2">
    <source>
        <dbReference type="EMBL" id="MED6211159.1"/>
    </source>
</evidence>
<feature type="non-terminal residue" evidence="2">
    <location>
        <position position="1"/>
    </location>
</feature>
<accession>A0ABU6YLT0</accession>
<dbReference type="Proteomes" id="UP001341840">
    <property type="component" value="Unassembled WGS sequence"/>
</dbReference>
<protein>
    <submittedName>
        <fullName evidence="2">Uncharacterized protein</fullName>
    </submittedName>
</protein>
<feature type="region of interest" description="Disordered" evidence="1">
    <location>
        <begin position="50"/>
        <end position="80"/>
    </location>
</feature>